<evidence type="ECO:0000313" key="3">
    <source>
        <dbReference type="Proteomes" id="UP000006310"/>
    </source>
</evidence>
<dbReference type="PANTHER" id="PTHR45006">
    <property type="entry name" value="DNAJ-LIKE PROTEIN 1"/>
    <property type="match status" value="1"/>
</dbReference>
<organism evidence="2 3">
    <name type="scientific">Huiozyma naganishii (strain ATCC MYA-139 / BCRC 22969 / CBS 8797 / KCTC 17520 / NBRC 10181 / NCYC 3082 / Yp74L-3)</name>
    <name type="common">Yeast</name>
    <name type="synonym">Kazachstania naganishii</name>
    <dbReference type="NCBI Taxonomy" id="1071383"/>
    <lineage>
        <taxon>Eukaryota</taxon>
        <taxon>Fungi</taxon>
        <taxon>Dikarya</taxon>
        <taxon>Ascomycota</taxon>
        <taxon>Saccharomycotina</taxon>
        <taxon>Saccharomycetes</taxon>
        <taxon>Saccharomycetales</taxon>
        <taxon>Saccharomycetaceae</taxon>
        <taxon>Huiozyma</taxon>
    </lineage>
</organism>
<dbReference type="EMBL" id="HE978317">
    <property type="protein sequence ID" value="CCK69929.1"/>
    <property type="molecule type" value="Genomic_DNA"/>
</dbReference>
<gene>
    <name evidence="2" type="primary">KNAG0D01780</name>
    <name evidence="2" type="ordered locus">KNAG_0D01780</name>
</gene>
<dbReference type="PANTHER" id="PTHR45006:SF2">
    <property type="entry name" value="PROTEIN CAJ1"/>
    <property type="match status" value="1"/>
</dbReference>
<name>J7S5N2_HUIN7</name>
<dbReference type="RefSeq" id="XP_022464175.1">
    <property type="nucleotide sequence ID" value="XM_022607595.1"/>
</dbReference>
<dbReference type="CDD" id="cd06257">
    <property type="entry name" value="DnaJ"/>
    <property type="match status" value="1"/>
</dbReference>
<dbReference type="SUPFAM" id="SSF46565">
    <property type="entry name" value="Chaperone J-domain"/>
    <property type="match status" value="1"/>
</dbReference>
<accession>J7S5N2</accession>
<dbReference type="PROSITE" id="PS50076">
    <property type="entry name" value="DNAJ_2"/>
    <property type="match status" value="1"/>
</dbReference>
<dbReference type="GO" id="GO:0005829">
    <property type="term" value="C:cytosol"/>
    <property type="evidence" value="ECO:0007669"/>
    <property type="project" value="TreeGrafter"/>
</dbReference>
<evidence type="ECO:0000259" key="1">
    <source>
        <dbReference type="PROSITE" id="PS50076"/>
    </source>
</evidence>
<dbReference type="Gene3D" id="1.10.287.110">
    <property type="entry name" value="DnaJ domain"/>
    <property type="match status" value="1"/>
</dbReference>
<sequence length="379" mass="43756">MHEHKVVSMSYYDALGVKPDATPADIKRAYRTKFMNFYGKMNERTNETPTVWANFTRETRAYQVLRDRQLRRKYDHYGPGEKVVPPGGFLGTETFCSHSFGGDGFRPWIGEFTLFRVINEAVQMMHQEHGHTLLGRKGSSNKLSTEQEDKLKASAQERYAKSGNEMHEMIEALDYKLERYYFAVKDGELDKFERRLLEDVELLKLESFGIELLRIIALVYRTKATNYVMADKTLGVSRLFTKFRDNTRDMKSTLGVLNTSIDVREKVGEFSEKDQDKLTEQEQLKFDTLIKDKTLSVMWAVSKAELIRKLRDVCNAILHDQTVKPSDRMVKAKGLLFIADKFSQAQRTPEEDVAARDFEKMFIGVDEQMIQASMSINAS</sequence>
<dbReference type="Proteomes" id="UP000006310">
    <property type="component" value="Chromosome 4"/>
</dbReference>
<dbReference type="OMA" id="GNEMHEM"/>
<evidence type="ECO:0000313" key="2">
    <source>
        <dbReference type="EMBL" id="CCK69929.1"/>
    </source>
</evidence>
<dbReference type="AlphaFoldDB" id="J7S5N2"/>
<dbReference type="Pfam" id="PF14308">
    <property type="entry name" value="DnaJ-X"/>
    <property type="match status" value="1"/>
</dbReference>
<dbReference type="PRINTS" id="PR00625">
    <property type="entry name" value="JDOMAIN"/>
</dbReference>
<dbReference type="GO" id="GO:0016558">
    <property type="term" value="P:protein import into peroxisome matrix"/>
    <property type="evidence" value="ECO:0007669"/>
    <property type="project" value="TreeGrafter"/>
</dbReference>
<reference evidence="3" key="2">
    <citation type="submission" date="2012-08" db="EMBL/GenBank/DDBJ databases">
        <title>Genome sequence of Kazachstania naganishii.</title>
        <authorList>
            <person name="Gordon J.L."/>
            <person name="Armisen D."/>
            <person name="Proux-Wera E."/>
            <person name="OhEigeartaigh S.S."/>
            <person name="Byrne K.P."/>
            <person name="Wolfe K.H."/>
        </authorList>
    </citation>
    <scope>NUCLEOTIDE SEQUENCE [LARGE SCALE GENOMIC DNA]</scope>
    <source>
        <strain evidence="3">ATCC MYA-139 / BCRC 22969 / CBS 8797 / CCRC 22969 / KCTC 17520 / NBRC 10181 / NCYC 3082</strain>
    </source>
</reference>
<dbReference type="KEGG" id="kng:KNAG_0D01780"/>
<dbReference type="InterPro" id="IPR026894">
    <property type="entry name" value="DnaJ_X"/>
</dbReference>
<protein>
    <recommendedName>
        <fullName evidence="1">J domain-containing protein</fullName>
    </recommendedName>
</protein>
<dbReference type="OrthoDB" id="552049at2759"/>
<keyword evidence="3" id="KW-1185">Reference proteome</keyword>
<proteinExistence type="predicted"/>
<feature type="domain" description="J" evidence="1">
    <location>
        <begin position="10"/>
        <end position="78"/>
    </location>
</feature>
<dbReference type="eggNOG" id="KOG0691">
    <property type="taxonomic scope" value="Eukaryota"/>
</dbReference>
<dbReference type="InterPro" id="IPR001623">
    <property type="entry name" value="DnaJ_domain"/>
</dbReference>
<dbReference type="InterPro" id="IPR036869">
    <property type="entry name" value="J_dom_sf"/>
</dbReference>
<dbReference type="InterPro" id="IPR052814">
    <property type="entry name" value="Peroxisomal_DnaJ"/>
</dbReference>
<dbReference type="Pfam" id="PF00226">
    <property type="entry name" value="DnaJ"/>
    <property type="match status" value="1"/>
</dbReference>
<dbReference type="GeneID" id="34525618"/>
<dbReference type="STRING" id="1071383.J7S5N2"/>
<reference evidence="2 3" key="1">
    <citation type="journal article" date="2011" name="Proc. Natl. Acad. Sci. U.S.A.">
        <title>Evolutionary erosion of yeast sex chromosomes by mating-type switching accidents.</title>
        <authorList>
            <person name="Gordon J.L."/>
            <person name="Armisen D."/>
            <person name="Proux-Wera E."/>
            <person name="Oheigeartaigh S.S."/>
            <person name="Byrne K.P."/>
            <person name="Wolfe K.H."/>
        </authorList>
    </citation>
    <scope>NUCLEOTIDE SEQUENCE [LARGE SCALE GENOMIC DNA]</scope>
    <source>
        <strain evidence="3">ATCC MYA-139 / BCRC 22969 / CBS 8797 / CCRC 22969 / KCTC 17520 / NBRC 10181 / NCYC 3082</strain>
    </source>
</reference>
<dbReference type="HOGENOM" id="CLU_025145_3_1_1"/>